<sequence>MPYIIQTRRDELGLMYLVPEMEVAGDLEYLVTMFIIEYMRDKGLNHDTIVTVRGVLTGVLAEFNRRVAFPYEDTKIKENGDVY</sequence>
<comment type="caution">
    <text evidence="1">The sequence shown here is derived from an EMBL/GenBank/DDBJ whole genome shotgun (WGS) entry which is preliminary data.</text>
</comment>
<reference evidence="1" key="1">
    <citation type="journal article" date="2015" name="Nature">
        <title>Complex archaea that bridge the gap between prokaryotes and eukaryotes.</title>
        <authorList>
            <person name="Spang A."/>
            <person name="Saw J.H."/>
            <person name="Jorgensen S.L."/>
            <person name="Zaremba-Niedzwiedzka K."/>
            <person name="Martijn J."/>
            <person name="Lind A.E."/>
            <person name="van Eijk R."/>
            <person name="Schleper C."/>
            <person name="Guy L."/>
            <person name="Ettema T.J."/>
        </authorList>
    </citation>
    <scope>NUCLEOTIDE SEQUENCE</scope>
</reference>
<organism evidence="1">
    <name type="scientific">marine sediment metagenome</name>
    <dbReference type="NCBI Taxonomy" id="412755"/>
    <lineage>
        <taxon>unclassified sequences</taxon>
        <taxon>metagenomes</taxon>
        <taxon>ecological metagenomes</taxon>
    </lineage>
</organism>
<name>A0A0F8X2D0_9ZZZZ</name>
<protein>
    <submittedName>
        <fullName evidence="1">Uncharacterized protein</fullName>
    </submittedName>
</protein>
<dbReference type="InterPro" id="IPR054194">
    <property type="entry name" value="DUF6899"/>
</dbReference>
<dbReference type="EMBL" id="LAZR01065709">
    <property type="protein sequence ID" value="KKK54995.1"/>
    <property type="molecule type" value="Genomic_DNA"/>
</dbReference>
<evidence type="ECO:0000313" key="1">
    <source>
        <dbReference type="EMBL" id="KKK54995.1"/>
    </source>
</evidence>
<gene>
    <name evidence="1" type="ORF">LCGC14_3079060</name>
</gene>
<dbReference type="Pfam" id="PF21840">
    <property type="entry name" value="DUF6899"/>
    <property type="match status" value="1"/>
</dbReference>
<proteinExistence type="predicted"/>
<dbReference type="AlphaFoldDB" id="A0A0F8X2D0"/>
<accession>A0A0F8X2D0</accession>